<feature type="region of interest" description="Disordered" evidence="1">
    <location>
        <begin position="417"/>
        <end position="442"/>
    </location>
</feature>
<organism evidence="2 3">
    <name type="scientific">Nonomuraea cavernae</name>
    <dbReference type="NCBI Taxonomy" id="2045107"/>
    <lineage>
        <taxon>Bacteria</taxon>
        <taxon>Bacillati</taxon>
        <taxon>Actinomycetota</taxon>
        <taxon>Actinomycetes</taxon>
        <taxon>Streptosporangiales</taxon>
        <taxon>Streptosporangiaceae</taxon>
        <taxon>Nonomuraea</taxon>
    </lineage>
</organism>
<dbReference type="InterPro" id="IPR013783">
    <property type="entry name" value="Ig-like_fold"/>
</dbReference>
<dbReference type="AlphaFoldDB" id="A0A918DLW2"/>
<evidence type="ECO:0000256" key="1">
    <source>
        <dbReference type="SAM" id="MobiDB-lite"/>
    </source>
</evidence>
<dbReference type="SUPFAM" id="SSF49299">
    <property type="entry name" value="PKD domain"/>
    <property type="match status" value="1"/>
</dbReference>
<gene>
    <name evidence="2" type="ORF">GCM10012289_39640</name>
</gene>
<dbReference type="EMBL" id="BMNH01000011">
    <property type="protein sequence ID" value="GGO72184.1"/>
    <property type="molecule type" value="Genomic_DNA"/>
</dbReference>
<evidence type="ECO:0008006" key="4">
    <source>
        <dbReference type="Google" id="ProtNLM"/>
    </source>
</evidence>
<proteinExistence type="predicted"/>
<evidence type="ECO:0000313" key="2">
    <source>
        <dbReference type="EMBL" id="GGO72184.1"/>
    </source>
</evidence>
<dbReference type="InterPro" id="IPR012338">
    <property type="entry name" value="Beta-lactam/transpept-like"/>
</dbReference>
<reference evidence="2" key="1">
    <citation type="journal article" date="2014" name="Int. J. Syst. Evol. Microbiol.">
        <title>Complete genome sequence of Corynebacterium casei LMG S-19264T (=DSM 44701T), isolated from a smear-ripened cheese.</title>
        <authorList>
            <consortium name="US DOE Joint Genome Institute (JGI-PGF)"/>
            <person name="Walter F."/>
            <person name="Albersmeier A."/>
            <person name="Kalinowski J."/>
            <person name="Ruckert C."/>
        </authorList>
    </citation>
    <scope>NUCLEOTIDE SEQUENCE</scope>
    <source>
        <strain evidence="2">CGMCC 4.7368</strain>
    </source>
</reference>
<evidence type="ECO:0000313" key="3">
    <source>
        <dbReference type="Proteomes" id="UP000646523"/>
    </source>
</evidence>
<reference evidence="2" key="2">
    <citation type="submission" date="2020-09" db="EMBL/GenBank/DDBJ databases">
        <authorList>
            <person name="Sun Q."/>
            <person name="Zhou Y."/>
        </authorList>
    </citation>
    <scope>NUCLEOTIDE SEQUENCE</scope>
    <source>
        <strain evidence="2">CGMCC 4.7368</strain>
    </source>
</reference>
<dbReference type="InterPro" id="IPR035986">
    <property type="entry name" value="PKD_dom_sf"/>
</dbReference>
<dbReference type="Gene3D" id="3.40.710.10">
    <property type="entry name" value="DD-peptidase/beta-lactamase superfamily"/>
    <property type="match status" value="1"/>
</dbReference>
<dbReference type="RefSeq" id="WP_189125605.1">
    <property type="nucleotide sequence ID" value="NZ_BMNH01000011.1"/>
</dbReference>
<dbReference type="GO" id="GO:0005975">
    <property type="term" value="P:carbohydrate metabolic process"/>
    <property type="evidence" value="ECO:0007669"/>
    <property type="project" value="UniProtKB-ARBA"/>
</dbReference>
<name>A0A918DLW2_9ACTN</name>
<dbReference type="Proteomes" id="UP000646523">
    <property type="component" value="Unassembled WGS sequence"/>
</dbReference>
<sequence length="779" mass="83566">MRKTGKKGLPQAVVAFAALIGTLFVTGQPAWAGEYDRKPEVTCTSERHPQFADQMADFIRIAVNVGTVVRLEGLREPGVAFYDHVTGTECYSTTEKFFETGSLVKASIMGALLHRPQDLSAAERPLVEKMILESDNDTSLRLWRESLGCGKDDNGTVRPCDLFRAFLEAAGMENTYPDDEGAFGDTHTTARDQVRLFRLFSAPNPVINETRRAYALDLLRRAEPRYGVPSFAPPGTTHALKVGFSKLGGSNHEWRTNVAGYVSGGNQGYDYVTAFLSDRNEEVEIPGPYDWPFNGIKRLNKVAEQVNCGIRELNGDNTCWDFENEDCFISSPDMECRTDHPLRSHRSQHWVRVDIGAKLGSTVHWKLVDAANGIVVDEGDAVGGPDCVCEKTVYGLYGSYILKLNTNVANGGDRGAIFNHTGGPQDPDPDQPPVVSAGPDRTGAEGQAIELAGLANDDKGTPAVHWSVEPGPDVDAGASCSFSAPTATRTTVTCDDDGTFTLRLSAYDGVNAAVGDEARLELTNVAPATETPRAARAASAVTPQPWQVFRAGAAVSLSVPFTDPGGNDTHTCLTDWDDGTTSTGAADGLTCRDSHVYTRPGMFTIKTEITDDDTGSGGHEVMVIVYDPDAGFGTQGGWLSSPAGSVTADPSASGKGHFQANVKYLPHDQGPVPGNGKVSFRVTPAGFDLDSTSLEWLVVTPDDKLAVKGTGSVDGRPGYGFVQYSYDADPDRVRLVVWPLTAGAYPTDTLTYDNVRGAGFDLDVARPQEIAHGSVVAHN</sequence>
<dbReference type="Gene3D" id="2.60.40.10">
    <property type="entry name" value="Immunoglobulins"/>
    <property type="match status" value="2"/>
</dbReference>
<comment type="caution">
    <text evidence="2">The sequence shown here is derived from an EMBL/GenBank/DDBJ whole genome shotgun (WGS) entry which is preliminary data.</text>
</comment>
<dbReference type="SUPFAM" id="SSF56601">
    <property type="entry name" value="beta-lactamase/transpeptidase-like"/>
    <property type="match status" value="1"/>
</dbReference>
<dbReference type="CDD" id="cd00146">
    <property type="entry name" value="PKD"/>
    <property type="match status" value="1"/>
</dbReference>
<protein>
    <recommendedName>
        <fullName evidence="4">PKD domain-containing protein</fullName>
    </recommendedName>
</protein>
<accession>A0A918DLW2</accession>
<keyword evidence="3" id="KW-1185">Reference proteome</keyword>